<evidence type="ECO:0000313" key="4">
    <source>
        <dbReference type="Proteomes" id="UP000054270"/>
    </source>
</evidence>
<dbReference type="AlphaFoldDB" id="A0A0D2Q248"/>
<dbReference type="Gene3D" id="6.10.250.3110">
    <property type="match status" value="1"/>
</dbReference>
<protein>
    <submittedName>
        <fullName evidence="3">Uncharacterized protein</fullName>
    </submittedName>
</protein>
<accession>A0A0D2Q248</accession>
<organism evidence="3 4">
    <name type="scientific">Hypholoma sublateritium (strain FD-334 SS-4)</name>
    <dbReference type="NCBI Taxonomy" id="945553"/>
    <lineage>
        <taxon>Eukaryota</taxon>
        <taxon>Fungi</taxon>
        <taxon>Dikarya</taxon>
        <taxon>Basidiomycota</taxon>
        <taxon>Agaricomycotina</taxon>
        <taxon>Agaricomycetes</taxon>
        <taxon>Agaricomycetidae</taxon>
        <taxon>Agaricales</taxon>
        <taxon>Agaricineae</taxon>
        <taxon>Strophariaceae</taxon>
        <taxon>Hypholoma</taxon>
    </lineage>
</organism>
<dbReference type="Proteomes" id="UP000054270">
    <property type="component" value="Unassembled WGS sequence"/>
</dbReference>
<feature type="compositionally biased region" description="Polar residues" evidence="2">
    <location>
        <begin position="1"/>
        <end position="14"/>
    </location>
</feature>
<keyword evidence="1" id="KW-0175">Coiled coil</keyword>
<sequence>MPRVPNSRSNTPLGASTEPPSQPTASGNISRRPSPLTRPSLHITSQDRNISKEKLANATPSMTDSPVGADSPLQFGGFSSTPASSGGHSILSDMGISSPTSEHQPPLFGSQAYNRNQASLSGHSDLNQYAGYKAASSIPPEVYVAPPAPQSEASGFQAPYDPSKSWTTSQPHGLYDASNPPMGPQPTFTATRPSDPAPPSQYTPQGGLGSAEDYPPYFVLQPNSAHQGAASYRQPLLRPPPYHRLPDTYGQNYTPSQSSQQPSEPWHQYQQQQHQQQPQQQPPFQQQRQYQQHQQQQQYQQPPPFQQQSAQQLQHHGMAPPQLPVSLQSSQRQQHYQQSQPPLRTHAAASHFHQSNPQSTLSQLPLQAPPQQQYPPQTTQSQPQSSSQTADTLAIDMDSLTLKAPTVEEITTFSNNVQSSLETYADTTDLRLDTHESFMNWKLATNAEESRRESAANRAEVQGLRNDTRHLTAELKAHKEQGQRSHAEARSLRKEVKKLSAQVATLMKERDHFKQRWIEVQGELDLMLNWIAFQDNAEMFSAVNFRALLDFFQGFISLYARISLHDFPTNPPRYADGVASREFRENLDDYEGDQREAKKEQTQSDAWSAEESLAARIARTRQIITIAGNNRPELLSLLQSESVLRLLAEKRSSIRQWGNASAHQIVQQSAVLEQMVNKCASRLRPHEVLRPDLDNQSAS</sequence>
<name>A0A0D2Q248_HYPSF</name>
<feature type="coiled-coil region" evidence="1">
    <location>
        <begin position="461"/>
        <end position="516"/>
    </location>
</feature>
<feature type="compositionally biased region" description="Polar residues" evidence="2">
    <location>
        <begin position="111"/>
        <end position="124"/>
    </location>
</feature>
<dbReference type="EMBL" id="KN817531">
    <property type="protein sequence ID" value="KJA25610.1"/>
    <property type="molecule type" value="Genomic_DNA"/>
</dbReference>
<feature type="region of interest" description="Disordered" evidence="2">
    <location>
        <begin position="141"/>
        <end position="390"/>
    </location>
</feature>
<feature type="compositionally biased region" description="Polar residues" evidence="2">
    <location>
        <begin position="77"/>
        <end position="87"/>
    </location>
</feature>
<keyword evidence="4" id="KW-1185">Reference proteome</keyword>
<evidence type="ECO:0000313" key="3">
    <source>
        <dbReference type="EMBL" id="KJA25610.1"/>
    </source>
</evidence>
<feature type="compositionally biased region" description="Low complexity" evidence="2">
    <location>
        <begin position="326"/>
        <end position="340"/>
    </location>
</feature>
<feature type="compositionally biased region" description="Low complexity" evidence="2">
    <location>
        <begin position="354"/>
        <end position="389"/>
    </location>
</feature>
<gene>
    <name evidence="3" type="ORF">HYPSUDRAFT_53115</name>
</gene>
<proteinExistence type="predicted"/>
<evidence type="ECO:0000256" key="1">
    <source>
        <dbReference type="SAM" id="Coils"/>
    </source>
</evidence>
<feature type="region of interest" description="Disordered" evidence="2">
    <location>
        <begin position="1"/>
        <end position="124"/>
    </location>
</feature>
<evidence type="ECO:0000256" key="2">
    <source>
        <dbReference type="SAM" id="MobiDB-lite"/>
    </source>
</evidence>
<reference evidence="4" key="1">
    <citation type="submission" date="2014-04" db="EMBL/GenBank/DDBJ databases">
        <title>Evolutionary Origins and Diversification of the Mycorrhizal Mutualists.</title>
        <authorList>
            <consortium name="DOE Joint Genome Institute"/>
            <consortium name="Mycorrhizal Genomics Consortium"/>
            <person name="Kohler A."/>
            <person name="Kuo A."/>
            <person name="Nagy L.G."/>
            <person name="Floudas D."/>
            <person name="Copeland A."/>
            <person name="Barry K.W."/>
            <person name="Cichocki N."/>
            <person name="Veneault-Fourrey C."/>
            <person name="LaButti K."/>
            <person name="Lindquist E.A."/>
            <person name="Lipzen A."/>
            <person name="Lundell T."/>
            <person name="Morin E."/>
            <person name="Murat C."/>
            <person name="Riley R."/>
            <person name="Ohm R."/>
            <person name="Sun H."/>
            <person name="Tunlid A."/>
            <person name="Henrissat B."/>
            <person name="Grigoriev I.V."/>
            <person name="Hibbett D.S."/>
            <person name="Martin F."/>
        </authorList>
    </citation>
    <scope>NUCLEOTIDE SEQUENCE [LARGE SCALE GENOMIC DNA]</scope>
    <source>
        <strain evidence="4">FD-334 SS-4</strain>
    </source>
</reference>
<feature type="compositionally biased region" description="Low complexity" evidence="2">
    <location>
        <begin position="255"/>
        <end position="316"/>
    </location>
</feature>